<name>A0A3P1WX59_9ACTN</name>
<dbReference type="EMBL" id="RQYT01000005">
    <property type="protein sequence ID" value="RRD50626.1"/>
    <property type="molecule type" value="Genomic_DNA"/>
</dbReference>
<dbReference type="GO" id="GO:0003677">
    <property type="term" value="F:DNA binding"/>
    <property type="evidence" value="ECO:0007669"/>
    <property type="project" value="InterPro"/>
</dbReference>
<reference evidence="2 3" key="1">
    <citation type="submission" date="2018-11" db="EMBL/GenBank/DDBJ databases">
        <title>Genomes From Bacteria Associated with the Canine Oral Cavity: a Test Case for Automated Genome-Based Taxonomic Assignment.</title>
        <authorList>
            <person name="Coil D.A."/>
            <person name="Jospin G."/>
            <person name="Darling A.E."/>
            <person name="Wallis C."/>
            <person name="Davis I.J."/>
            <person name="Harris S."/>
            <person name="Eisen J.A."/>
            <person name="Holcombe L.J."/>
            <person name="O'Flynn C."/>
        </authorList>
    </citation>
    <scope>NUCLEOTIDE SEQUENCE [LARGE SCALE GENOMIC DNA]</scope>
    <source>
        <strain evidence="2 3">OH2822_COT-296</strain>
    </source>
</reference>
<evidence type="ECO:0000313" key="2">
    <source>
        <dbReference type="EMBL" id="RRD50626.1"/>
    </source>
</evidence>
<accession>A0A3P1WX59</accession>
<dbReference type="SUPFAM" id="SSF47413">
    <property type="entry name" value="lambda repressor-like DNA-binding domains"/>
    <property type="match status" value="1"/>
</dbReference>
<dbReference type="InterPro" id="IPR013975">
    <property type="entry name" value="Tscrpt_reg_BetR_N"/>
</dbReference>
<protein>
    <submittedName>
        <fullName evidence="2">XRE family transcriptional regulator</fullName>
    </submittedName>
</protein>
<proteinExistence type="predicted"/>
<evidence type="ECO:0000259" key="1">
    <source>
        <dbReference type="Pfam" id="PF08667"/>
    </source>
</evidence>
<comment type="caution">
    <text evidence="2">The sequence shown here is derived from an EMBL/GenBank/DDBJ whole genome shotgun (WGS) entry which is preliminary data.</text>
</comment>
<dbReference type="OrthoDB" id="4410976at2"/>
<evidence type="ECO:0000313" key="3">
    <source>
        <dbReference type="Proteomes" id="UP000280935"/>
    </source>
</evidence>
<dbReference type="InterPro" id="IPR010982">
    <property type="entry name" value="Lambda_DNA-bd_dom_sf"/>
</dbReference>
<gene>
    <name evidence="2" type="ORF">EII35_03820</name>
</gene>
<dbReference type="Proteomes" id="UP000280935">
    <property type="component" value="Unassembled WGS sequence"/>
</dbReference>
<dbReference type="Pfam" id="PF08667">
    <property type="entry name" value="BetR"/>
    <property type="match status" value="1"/>
</dbReference>
<feature type="domain" description="Transcription regulator BetR N-terminal" evidence="1">
    <location>
        <begin position="12"/>
        <end position="69"/>
    </location>
</feature>
<organism evidence="2 3">
    <name type="scientific">Arachnia propionica</name>
    <dbReference type="NCBI Taxonomy" id="1750"/>
    <lineage>
        <taxon>Bacteria</taxon>
        <taxon>Bacillati</taxon>
        <taxon>Actinomycetota</taxon>
        <taxon>Actinomycetes</taxon>
        <taxon>Propionibacteriales</taxon>
        <taxon>Propionibacteriaceae</taxon>
        <taxon>Arachnia</taxon>
    </lineage>
</organism>
<dbReference type="AlphaFoldDB" id="A0A3P1WX59"/>
<sequence length="92" mass="9780">MGIAVQSAMFRRRFKTKDLATALGVTPSVASKKLRGDVAWSVQDLFAAAEMLRLDPRGLLPSRNAENPDQVDLVGIPDLVAGTGFEPVASGL</sequence>